<organism evidence="1 2">
    <name type="scientific">Pleomassaria siparia CBS 279.74</name>
    <dbReference type="NCBI Taxonomy" id="1314801"/>
    <lineage>
        <taxon>Eukaryota</taxon>
        <taxon>Fungi</taxon>
        <taxon>Dikarya</taxon>
        <taxon>Ascomycota</taxon>
        <taxon>Pezizomycotina</taxon>
        <taxon>Dothideomycetes</taxon>
        <taxon>Pleosporomycetidae</taxon>
        <taxon>Pleosporales</taxon>
        <taxon>Pleomassariaceae</taxon>
        <taxon>Pleomassaria</taxon>
    </lineage>
</organism>
<accession>A0A6G1KCR8</accession>
<name>A0A6G1KCR8_9PLEO</name>
<sequence length="160" mass="17260">MGVEFCSAHPNLQENVLRRLSTHELSTHEDAGLIIGANWQADGKPTPTLTPKPSVNLDTVTMMNDSPVVLSFCRPAVLSSCRPAVLSSCRPAVLSSCRPVVLPSCRPVVLSSCRPVVLSSCRPIVLSCHGGTRVTVGLMSRWDKARTAYAPRWVALKRGV</sequence>
<protein>
    <submittedName>
        <fullName evidence="1">Uncharacterized protein</fullName>
    </submittedName>
</protein>
<reference evidence="1" key="1">
    <citation type="journal article" date="2020" name="Stud. Mycol.">
        <title>101 Dothideomycetes genomes: a test case for predicting lifestyles and emergence of pathogens.</title>
        <authorList>
            <person name="Haridas S."/>
            <person name="Albert R."/>
            <person name="Binder M."/>
            <person name="Bloem J."/>
            <person name="Labutti K."/>
            <person name="Salamov A."/>
            <person name="Andreopoulos B."/>
            <person name="Baker S."/>
            <person name="Barry K."/>
            <person name="Bills G."/>
            <person name="Bluhm B."/>
            <person name="Cannon C."/>
            <person name="Castanera R."/>
            <person name="Culley D."/>
            <person name="Daum C."/>
            <person name="Ezra D."/>
            <person name="Gonzalez J."/>
            <person name="Henrissat B."/>
            <person name="Kuo A."/>
            <person name="Liang C."/>
            <person name="Lipzen A."/>
            <person name="Lutzoni F."/>
            <person name="Magnuson J."/>
            <person name="Mondo S."/>
            <person name="Nolan M."/>
            <person name="Ohm R."/>
            <person name="Pangilinan J."/>
            <person name="Park H.-J."/>
            <person name="Ramirez L."/>
            <person name="Alfaro M."/>
            <person name="Sun H."/>
            <person name="Tritt A."/>
            <person name="Yoshinaga Y."/>
            <person name="Zwiers L.-H."/>
            <person name="Turgeon B."/>
            <person name="Goodwin S."/>
            <person name="Spatafora J."/>
            <person name="Crous P."/>
            <person name="Grigoriev I."/>
        </authorList>
    </citation>
    <scope>NUCLEOTIDE SEQUENCE</scope>
    <source>
        <strain evidence="1">CBS 279.74</strain>
    </source>
</reference>
<dbReference type="OrthoDB" id="10068552at2759"/>
<dbReference type="EMBL" id="MU005769">
    <property type="protein sequence ID" value="KAF2710231.1"/>
    <property type="molecule type" value="Genomic_DNA"/>
</dbReference>
<gene>
    <name evidence="1" type="ORF">K504DRAFT_254813</name>
</gene>
<keyword evidence="2" id="KW-1185">Reference proteome</keyword>
<proteinExistence type="predicted"/>
<dbReference type="Proteomes" id="UP000799428">
    <property type="component" value="Unassembled WGS sequence"/>
</dbReference>
<dbReference type="AlphaFoldDB" id="A0A6G1KCR8"/>
<evidence type="ECO:0000313" key="2">
    <source>
        <dbReference type="Proteomes" id="UP000799428"/>
    </source>
</evidence>
<evidence type="ECO:0000313" key="1">
    <source>
        <dbReference type="EMBL" id="KAF2710231.1"/>
    </source>
</evidence>